<keyword evidence="3" id="KW-1185">Reference proteome</keyword>
<dbReference type="EMBL" id="CAJPVJ010031684">
    <property type="protein sequence ID" value="CAG2180411.1"/>
    <property type="molecule type" value="Genomic_DNA"/>
</dbReference>
<organism evidence="2">
    <name type="scientific">Oppiella nova</name>
    <dbReference type="NCBI Taxonomy" id="334625"/>
    <lineage>
        <taxon>Eukaryota</taxon>
        <taxon>Metazoa</taxon>
        <taxon>Ecdysozoa</taxon>
        <taxon>Arthropoda</taxon>
        <taxon>Chelicerata</taxon>
        <taxon>Arachnida</taxon>
        <taxon>Acari</taxon>
        <taxon>Acariformes</taxon>
        <taxon>Sarcoptiformes</taxon>
        <taxon>Oribatida</taxon>
        <taxon>Brachypylina</taxon>
        <taxon>Oppioidea</taxon>
        <taxon>Oppiidae</taxon>
        <taxon>Oppiella</taxon>
    </lineage>
</organism>
<reference evidence="2" key="1">
    <citation type="submission" date="2020-11" db="EMBL/GenBank/DDBJ databases">
        <authorList>
            <person name="Tran Van P."/>
        </authorList>
    </citation>
    <scope>NUCLEOTIDE SEQUENCE</scope>
</reference>
<evidence type="ECO:0000256" key="1">
    <source>
        <dbReference type="SAM" id="MobiDB-lite"/>
    </source>
</evidence>
<feature type="region of interest" description="Disordered" evidence="1">
    <location>
        <begin position="152"/>
        <end position="301"/>
    </location>
</feature>
<protein>
    <submittedName>
        <fullName evidence="2">Uncharacterized protein</fullName>
    </submittedName>
</protein>
<feature type="compositionally biased region" description="Basic and acidic residues" evidence="1">
    <location>
        <begin position="230"/>
        <end position="240"/>
    </location>
</feature>
<accession>A0A7R9MMY4</accession>
<name>A0A7R9MMY4_9ACAR</name>
<feature type="compositionally biased region" description="Basic and acidic residues" evidence="1">
    <location>
        <begin position="251"/>
        <end position="263"/>
    </location>
</feature>
<proteinExistence type="predicted"/>
<evidence type="ECO:0000313" key="2">
    <source>
        <dbReference type="EMBL" id="CAD7663274.1"/>
    </source>
</evidence>
<dbReference type="Proteomes" id="UP000728032">
    <property type="component" value="Unassembled WGS sequence"/>
</dbReference>
<feature type="compositionally biased region" description="Acidic residues" evidence="1">
    <location>
        <begin position="154"/>
        <end position="192"/>
    </location>
</feature>
<sequence length="301" mass="34560">MSSSWNCWAETRILFSGFWKSLPKSLTVYTIADNRNTPVQLYRNQLKWIQIHATNDSPSDDGLPALVAQESSDITDTEPDIPNNYSQEYSVYNKTSDEFESKDEMSVPSVESVESETQFLNNVSFDDFDIETLNYILMSKSPFDMSLKSNLEVVNEEEEEEEVEESVAEVTEESVEESLDYCEVSEEYSDDNSDNKDDNKSENLIDFDHNIDSDFVSEDVSSSPDTVRTISEHHDDEHQPDNINEMMAANDETKPHENSRQSESDSESNTSMDSQQNDRTSTGHWRKYTTKEQYLSDELRA</sequence>
<dbReference type="EMBL" id="OC946509">
    <property type="protein sequence ID" value="CAD7663274.1"/>
    <property type="molecule type" value="Genomic_DNA"/>
</dbReference>
<feature type="compositionally biased region" description="Basic and acidic residues" evidence="1">
    <location>
        <begin position="193"/>
        <end position="212"/>
    </location>
</feature>
<gene>
    <name evidence="2" type="ORF">ONB1V03_LOCUS19834</name>
</gene>
<dbReference type="AlphaFoldDB" id="A0A7R9MMY4"/>
<feature type="compositionally biased region" description="Polar residues" evidence="1">
    <location>
        <begin position="267"/>
        <end position="283"/>
    </location>
</feature>
<feature type="non-terminal residue" evidence="2">
    <location>
        <position position="301"/>
    </location>
</feature>
<evidence type="ECO:0000313" key="3">
    <source>
        <dbReference type="Proteomes" id="UP000728032"/>
    </source>
</evidence>